<keyword evidence="1" id="KW-0812">Transmembrane</keyword>
<dbReference type="RefSeq" id="WP_183412595.1">
    <property type="nucleotide sequence ID" value="NZ_JACHYB010000001.1"/>
</dbReference>
<accession>A0A7W5DPP1</accession>
<dbReference type="Proteomes" id="UP000544222">
    <property type="component" value="Unassembled WGS sequence"/>
</dbReference>
<proteinExistence type="predicted"/>
<reference evidence="2 3" key="1">
    <citation type="submission" date="2020-08" db="EMBL/GenBank/DDBJ databases">
        <title>Genomic Encyclopedia of Type Strains, Phase IV (KMG-IV): sequencing the most valuable type-strain genomes for metagenomic binning, comparative biology and taxonomic classification.</title>
        <authorList>
            <person name="Goeker M."/>
        </authorList>
    </citation>
    <scope>NUCLEOTIDE SEQUENCE [LARGE SCALE GENOMIC DNA]</scope>
    <source>
        <strain evidence="2 3">DSM 27471</strain>
    </source>
</reference>
<evidence type="ECO:0000313" key="3">
    <source>
        <dbReference type="Proteomes" id="UP000544222"/>
    </source>
</evidence>
<protein>
    <submittedName>
        <fullName evidence="2">Uncharacterized protein</fullName>
    </submittedName>
</protein>
<keyword evidence="1" id="KW-0472">Membrane</keyword>
<comment type="caution">
    <text evidence="2">The sequence shown here is derived from an EMBL/GenBank/DDBJ whole genome shotgun (WGS) entry which is preliminary data.</text>
</comment>
<dbReference type="EMBL" id="JACHYB010000001">
    <property type="protein sequence ID" value="MBB3186746.1"/>
    <property type="molecule type" value="Genomic_DNA"/>
</dbReference>
<sequence length="134" mass="15567">MPNSNLHITTRLIILLLVFQVINLSFSSASFYISYQKEANVDDPDYIDSMIEFVVENILGFPKNTFHDKSNGNSMAKILQSNMHFDWDTHWNEIKIADLGIIDLIKQYVVPGNEFFILEYYKTVIPKPPQFFTV</sequence>
<keyword evidence="3" id="KW-1185">Reference proteome</keyword>
<evidence type="ECO:0000313" key="2">
    <source>
        <dbReference type="EMBL" id="MBB3186746.1"/>
    </source>
</evidence>
<keyword evidence="1" id="KW-1133">Transmembrane helix</keyword>
<name>A0A7W5DPP1_9PORP</name>
<gene>
    <name evidence="2" type="ORF">FHX64_000909</name>
</gene>
<evidence type="ECO:0000256" key="1">
    <source>
        <dbReference type="SAM" id="Phobius"/>
    </source>
</evidence>
<feature type="transmembrane region" description="Helical" evidence="1">
    <location>
        <begin position="12"/>
        <end position="35"/>
    </location>
</feature>
<dbReference type="AlphaFoldDB" id="A0A7W5DPP1"/>
<organism evidence="2 3">
    <name type="scientific">Microbacter margulisiae</name>
    <dbReference type="NCBI Taxonomy" id="1350067"/>
    <lineage>
        <taxon>Bacteria</taxon>
        <taxon>Pseudomonadati</taxon>
        <taxon>Bacteroidota</taxon>
        <taxon>Bacteroidia</taxon>
        <taxon>Bacteroidales</taxon>
        <taxon>Porphyromonadaceae</taxon>
        <taxon>Microbacter</taxon>
    </lineage>
</organism>